<name>A0A1N7B1E9_9EURY</name>
<organism evidence="2 3">
    <name type="scientific">Haladaptatus litoreus</name>
    <dbReference type="NCBI Taxonomy" id="553468"/>
    <lineage>
        <taxon>Archaea</taxon>
        <taxon>Methanobacteriati</taxon>
        <taxon>Methanobacteriota</taxon>
        <taxon>Stenosarchaea group</taxon>
        <taxon>Halobacteria</taxon>
        <taxon>Halobacteriales</taxon>
        <taxon>Haladaptataceae</taxon>
        <taxon>Haladaptatus</taxon>
    </lineage>
</organism>
<reference evidence="3" key="1">
    <citation type="submission" date="2017-01" db="EMBL/GenBank/DDBJ databases">
        <authorList>
            <person name="Varghese N."/>
            <person name="Submissions S."/>
        </authorList>
    </citation>
    <scope>NUCLEOTIDE SEQUENCE [LARGE SCALE GENOMIC DNA]</scope>
    <source>
        <strain evidence="3">CGMCC 1.7737</strain>
    </source>
</reference>
<keyword evidence="1" id="KW-1133">Transmembrane helix</keyword>
<dbReference type="EMBL" id="FTNO01000002">
    <property type="protein sequence ID" value="SIR45170.1"/>
    <property type="molecule type" value="Genomic_DNA"/>
</dbReference>
<protein>
    <submittedName>
        <fullName evidence="2">Uncharacterized protein</fullName>
    </submittedName>
</protein>
<keyword evidence="1" id="KW-0812">Transmembrane</keyword>
<dbReference type="AlphaFoldDB" id="A0A1N7B1E9"/>
<keyword evidence="1" id="KW-0472">Membrane</keyword>
<evidence type="ECO:0000313" key="2">
    <source>
        <dbReference type="EMBL" id="SIR45170.1"/>
    </source>
</evidence>
<accession>A0A1N7B1E9</accession>
<evidence type="ECO:0000313" key="3">
    <source>
        <dbReference type="Proteomes" id="UP000186914"/>
    </source>
</evidence>
<dbReference type="RefSeq" id="WP_175609680.1">
    <property type="nucleotide sequence ID" value="NZ_FTNO01000002.1"/>
</dbReference>
<evidence type="ECO:0000256" key="1">
    <source>
        <dbReference type="SAM" id="Phobius"/>
    </source>
</evidence>
<dbReference type="Proteomes" id="UP000186914">
    <property type="component" value="Unassembled WGS sequence"/>
</dbReference>
<proteinExistence type="predicted"/>
<sequence>MAGMSTLDWLGLVVPYVVFFVMLIAYYVLEGRREKRLREEYEEDSYA</sequence>
<keyword evidence="3" id="KW-1185">Reference proteome</keyword>
<gene>
    <name evidence="2" type="ORF">SAMN05421858_2293</name>
</gene>
<feature type="transmembrane region" description="Helical" evidence="1">
    <location>
        <begin position="12"/>
        <end position="29"/>
    </location>
</feature>